<dbReference type="Proteomes" id="UP001586593">
    <property type="component" value="Unassembled WGS sequence"/>
</dbReference>
<proteinExistence type="predicted"/>
<sequence>MRAHIVGFVIRSKSRILQGTTSARVLEGERGPSAVDARMLCSRTRDATTALHFCRFTRASMQDGSPLPSRSPHTRPATPLPGFKCLTQAMSTRTTGASASTPLELTRSPCFFPPRQSGGHPRACRLLRVSNSPALVFLDALGRLGPRDHLLSPALRASQRRASRQVHLFAGGLGCCRCGGSPERLRRGDELGAEGEVG</sequence>
<gene>
    <name evidence="1" type="ORF">VTK73DRAFT_9328</name>
</gene>
<dbReference type="EMBL" id="JAZHXJ010000766">
    <property type="protein sequence ID" value="KAL1851989.1"/>
    <property type="molecule type" value="Genomic_DNA"/>
</dbReference>
<evidence type="ECO:0000313" key="2">
    <source>
        <dbReference type="Proteomes" id="UP001586593"/>
    </source>
</evidence>
<evidence type="ECO:0000313" key="1">
    <source>
        <dbReference type="EMBL" id="KAL1851989.1"/>
    </source>
</evidence>
<comment type="caution">
    <text evidence="1">The sequence shown here is derived from an EMBL/GenBank/DDBJ whole genome shotgun (WGS) entry which is preliminary data.</text>
</comment>
<organism evidence="1 2">
    <name type="scientific">Phialemonium thermophilum</name>
    <dbReference type="NCBI Taxonomy" id="223376"/>
    <lineage>
        <taxon>Eukaryota</taxon>
        <taxon>Fungi</taxon>
        <taxon>Dikarya</taxon>
        <taxon>Ascomycota</taxon>
        <taxon>Pezizomycotina</taxon>
        <taxon>Sordariomycetes</taxon>
        <taxon>Sordariomycetidae</taxon>
        <taxon>Cephalothecales</taxon>
        <taxon>Cephalothecaceae</taxon>
        <taxon>Phialemonium</taxon>
    </lineage>
</organism>
<reference evidence="1 2" key="1">
    <citation type="journal article" date="2024" name="Commun. Biol.">
        <title>Comparative genomic analysis of thermophilic fungi reveals convergent evolutionary adaptations and gene losses.</title>
        <authorList>
            <person name="Steindorff A.S."/>
            <person name="Aguilar-Pontes M.V."/>
            <person name="Robinson A.J."/>
            <person name="Andreopoulos B."/>
            <person name="LaButti K."/>
            <person name="Kuo A."/>
            <person name="Mondo S."/>
            <person name="Riley R."/>
            <person name="Otillar R."/>
            <person name="Haridas S."/>
            <person name="Lipzen A."/>
            <person name="Grimwood J."/>
            <person name="Schmutz J."/>
            <person name="Clum A."/>
            <person name="Reid I.D."/>
            <person name="Moisan M.C."/>
            <person name="Butler G."/>
            <person name="Nguyen T.T.M."/>
            <person name="Dewar K."/>
            <person name="Conant G."/>
            <person name="Drula E."/>
            <person name="Henrissat B."/>
            <person name="Hansel C."/>
            <person name="Singer S."/>
            <person name="Hutchinson M.I."/>
            <person name="de Vries R.P."/>
            <person name="Natvig D.O."/>
            <person name="Powell A.J."/>
            <person name="Tsang A."/>
            <person name="Grigoriev I.V."/>
        </authorList>
    </citation>
    <scope>NUCLEOTIDE SEQUENCE [LARGE SCALE GENOMIC DNA]</scope>
    <source>
        <strain evidence="1 2">ATCC 24622</strain>
    </source>
</reference>
<name>A0ABR3W336_9PEZI</name>
<accession>A0ABR3W336</accession>
<protein>
    <submittedName>
        <fullName evidence="1">Uncharacterized protein</fullName>
    </submittedName>
</protein>
<keyword evidence="2" id="KW-1185">Reference proteome</keyword>